<dbReference type="SUPFAM" id="SSF52540">
    <property type="entry name" value="P-loop containing nucleoside triphosphate hydrolases"/>
    <property type="match status" value="1"/>
</dbReference>
<dbReference type="EMBL" id="CP001931">
    <property type="protein sequence ID" value="ADC89781.1"/>
    <property type="molecule type" value="Genomic_DNA"/>
</dbReference>
<organism evidence="2 3">
    <name type="scientific">Thermocrinis albus (strain DSM 14484 / JCM 11386 / HI 11/12)</name>
    <dbReference type="NCBI Taxonomy" id="638303"/>
    <lineage>
        <taxon>Bacteria</taxon>
        <taxon>Pseudomonadati</taxon>
        <taxon>Aquificota</taxon>
        <taxon>Aquificia</taxon>
        <taxon>Aquificales</taxon>
        <taxon>Aquificaceae</taxon>
        <taxon>Thermocrinis</taxon>
    </lineage>
</organism>
<proteinExistence type="predicted"/>
<dbReference type="PANTHER" id="PTHR30050">
    <property type="entry name" value="CHROMOSOMAL REPLICATION INITIATOR PROTEIN DNAA"/>
    <property type="match status" value="1"/>
</dbReference>
<evidence type="ECO:0000259" key="1">
    <source>
        <dbReference type="SMART" id="SM00382"/>
    </source>
</evidence>
<dbReference type="InterPro" id="IPR002611">
    <property type="entry name" value="IstB_ATP-bd"/>
</dbReference>
<evidence type="ECO:0000313" key="3">
    <source>
        <dbReference type="Proteomes" id="UP000002043"/>
    </source>
</evidence>
<gene>
    <name evidence="2" type="ordered locus">Thal_1149</name>
</gene>
<dbReference type="AlphaFoldDB" id="D3SM01"/>
<dbReference type="GO" id="GO:0005524">
    <property type="term" value="F:ATP binding"/>
    <property type="evidence" value="ECO:0007669"/>
    <property type="project" value="InterPro"/>
</dbReference>
<dbReference type="OrthoDB" id="9776217at2"/>
<dbReference type="KEGG" id="tal:Thal_1149"/>
<keyword evidence="3" id="KW-1185">Reference proteome</keyword>
<dbReference type="InterPro" id="IPR003593">
    <property type="entry name" value="AAA+_ATPase"/>
</dbReference>
<dbReference type="SMART" id="SM00382">
    <property type="entry name" value="AAA"/>
    <property type="match status" value="1"/>
</dbReference>
<dbReference type="InterPro" id="IPR027417">
    <property type="entry name" value="P-loop_NTPase"/>
</dbReference>
<dbReference type="STRING" id="638303.Thal_1149"/>
<reference evidence="3" key="1">
    <citation type="journal article" date="2010" name="Stand. Genomic Sci.">
        <title>Complete genome sequence of Thermocrinis albus type strain (HI 11/12T).</title>
        <authorList>
            <person name="Wirth R."/>
            <person name="Sikorski J."/>
            <person name="Brambilla E."/>
            <person name="Misra M."/>
            <person name="Lapidus A."/>
            <person name="Copeland A."/>
            <person name="Nolan M."/>
            <person name="Lucas S."/>
            <person name="Chen F."/>
            <person name="Tice H."/>
            <person name="Cheng J.F."/>
            <person name="Han C."/>
            <person name="Detter J.C."/>
            <person name="Tapia R."/>
            <person name="Bruce D."/>
            <person name="Goodwin L."/>
            <person name="Pitluck S."/>
            <person name="Pati A."/>
            <person name="Anderson I."/>
            <person name="Ivanova N."/>
            <person name="Mavromatis K."/>
            <person name="Mikhailova N."/>
            <person name="Chen A."/>
            <person name="Palaniappan K."/>
            <person name="Bilek Y."/>
            <person name="Hader T."/>
            <person name="Land M."/>
            <person name="Hauser L."/>
            <person name="Chang Y.J."/>
            <person name="Jeffries C.D."/>
            <person name="Tindall B.J."/>
            <person name="Rohde M."/>
            <person name="Goker M."/>
            <person name="Bristow J."/>
            <person name="Eisen J.A."/>
            <person name="Markowitz V."/>
            <person name="Hugenholtz P."/>
            <person name="Kyrpides N.C."/>
            <person name="Klenk H.P."/>
        </authorList>
    </citation>
    <scope>NUCLEOTIDE SEQUENCE [LARGE SCALE GENOMIC DNA]</scope>
    <source>
        <strain evidence="3">DSM 14484 / JCM 11386 / HI 11/12</strain>
    </source>
</reference>
<dbReference type="Pfam" id="PF01695">
    <property type="entry name" value="IstB_IS21"/>
    <property type="match status" value="1"/>
</dbReference>
<evidence type="ECO:0000313" key="2">
    <source>
        <dbReference type="EMBL" id="ADC89781.1"/>
    </source>
</evidence>
<protein>
    <submittedName>
        <fullName evidence="2">AAA ATPase</fullName>
    </submittedName>
</protein>
<accession>D3SM01</accession>
<dbReference type="PANTHER" id="PTHR30050:SF4">
    <property type="entry name" value="ATP-BINDING PROTEIN RV3427C IN INSERTION SEQUENCE-RELATED"/>
    <property type="match status" value="1"/>
</dbReference>
<sequence length="216" mass="24371">MEGKSCPLCGGTGFVSKGKVVELCSCRFQNLDWFRLMGIPKRFFDAELDNYVPTTEKQKTALSICKLYAVNFDASKGEGLVLVGASQMGKTHLAVGILKTVYRLKQIKGLFFDTKDLFFRLGLLRDSEQRYQRLLLALLERPLLVLDDLGSEMLSDWRAEVLSHIITYRYNHLKSTIITTSYPLRRIGAEGLSLEERLSEGVVAKILQSSVEVRLS</sequence>
<dbReference type="Proteomes" id="UP000002043">
    <property type="component" value="Chromosome"/>
</dbReference>
<feature type="domain" description="AAA+ ATPase" evidence="1">
    <location>
        <begin position="76"/>
        <end position="200"/>
    </location>
</feature>
<dbReference type="eggNOG" id="COG1484">
    <property type="taxonomic scope" value="Bacteria"/>
</dbReference>
<dbReference type="Gene3D" id="3.40.50.300">
    <property type="entry name" value="P-loop containing nucleotide triphosphate hydrolases"/>
    <property type="match status" value="1"/>
</dbReference>
<dbReference type="HOGENOM" id="CLU_062999_3_0_0"/>
<name>D3SM01_THEAH</name>
<dbReference type="GO" id="GO:0006260">
    <property type="term" value="P:DNA replication"/>
    <property type="evidence" value="ECO:0007669"/>
    <property type="project" value="TreeGrafter"/>
</dbReference>
<dbReference type="RefSeq" id="WP_012992187.1">
    <property type="nucleotide sequence ID" value="NC_013894.1"/>
</dbReference>